<comment type="caution">
    <text evidence="1">The sequence shown here is derived from an EMBL/GenBank/DDBJ whole genome shotgun (WGS) entry which is preliminary data.</text>
</comment>
<sequence>LTDEFPSTTKLRNIITGILQKKLFPGIKVAVELMNITEINLGVHASQMVVQLEAIVNLLESVNASTPLCTWFEEEAPYSAHLLRQLSILPRLLALPLIWSQYGIPNLEHMTSASWEYYPCGTATLTDLFPINYVSEDLPYTWQNLDLIKTEIRFIEIYLCQNYTMISEELNLVFENVTSILNFSNEDENESMKINLIDVTNNIEFLMNFLIQLKPDHILDGITTSEGSTLHEELFNAFNTSGMKIGGSTYMMMANKAIAQIEKTGNSTIKLYVTYARHAAYQVQRIMTAVDQSLEGN</sequence>
<reference evidence="1 2" key="1">
    <citation type="submission" date="2024-05" db="EMBL/GenBank/DDBJ databases">
        <authorList>
            <person name="Wallberg A."/>
        </authorList>
    </citation>
    <scope>NUCLEOTIDE SEQUENCE [LARGE SCALE GENOMIC DNA]</scope>
</reference>
<evidence type="ECO:0000313" key="1">
    <source>
        <dbReference type="EMBL" id="CAL4085472.1"/>
    </source>
</evidence>
<dbReference type="EMBL" id="CAXKWB010007021">
    <property type="protein sequence ID" value="CAL4085472.1"/>
    <property type="molecule type" value="Genomic_DNA"/>
</dbReference>
<name>A0AAV2QKG8_MEGNR</name>
<dbReference type="AlphaFoldDB" id="A0AAV2QKG8"/>
<organism evidence="1 2">
    <name type="scientific">Meganyctiphanes norvegica</name>
    <name type="common">Northern krill</name>
    <name type="synonym">Thysanopoda norvegica</name>
    <dbReference type="NCBI Taxonomy" id="48144"/>
    <lineage>
        <taxon>Eukaryota</taxon>
        <taxon>Metazoa</taxon>
        <taxon>Ecdysozoa</taxon>
        <taxon>Arthropoda</taxon>
        <taxon>Crustacea</taxon>
        <taxon>Multicrustacea</taxon>
        <taxon>Malacostraca</taxon>
        <taxon>Eumalacostraca</taxon>
        <taxon>Eucarida</taxon>
        <taxon>Euphausiacea</taxon>
        <taxon>Euphausiidae</taxon>
        <taxon>Meganyctiphanes</taxon>
    </lineage>
</organism>
<protein>
    <submittedName>
        <fullName evidence="1">Uncharacterized protein</fullName>
    </submittedName>
</protein>
<keyword evidence="2" id="KW-1185">Reference proteome</keyword>
<gene>
    <name evidence="1" type="ORF">MNOR_LOCUS12690</name>
</gene>
<feature type="non-terminal residue" evidence="1">
    <location>
        <position position="297"/>
    </location>
</feature>
<feature type="non-terminal residue" evidence="1">
    <location>
        <position position="1"/>
    </location>
</feature>
<accession>A0AAV2QKG8</accession>
<dbReference type="Proteomes" id="UP001497623">
    <property type="component" value="Unassembled WGS sequence"/>
</dbReference>
<evidence type="ECO:0000313" key="2">
    <source>
        <dbReference type="Proteomes" id="UP001497623"/>
    </source>
</evidence>
<proteinExistence type="predicted"/>